<keyword evidence="3 6" id="KW-0274">FAD</keyword>
<evidence type="ECO:0000256" key="1">
    <source>
        <dbReference type="ARBA" id="ARBA00001974"/>
    </source>
</evidence>
<sequence length="347" mass="37765">MLSRFVQLFLLASMILLIPSLLYLSHGPSNTYLDPKTGLAYSSDSIRPDVNPLSNSNPLAQTSQGDGVDAQQAHKWSGWTWSGVNSDVIKKPVEKFEGTWKGWMDAWKSSGRETSPLVQSSTTDGSGAAKAAVAGSADDAKVKSPSKQTEERIDGIIMPKMGNATAKAALGRSTWHFLHTMTLRFPDKPTKEQRKTLQTFFENFALLYPCGDCARHFQALIKELPPQTGSRMNSALWLCTVHNKVNERLGKPEFPCDKLDESYDCGCGDDPKASAGGTAPAATSTAPAAAKSTPSLRPFNLAQKQRLEDGVRALGRRALEFGSVGSMDEGAQHLARRMTDECLCRVR</sequence>
<comment type="cofactor">
    <cofactor evidence="1 6">
        <name>FAD</name>
        <dbReference type="ChEBI" id="CHEBI:57692"/>
    </cofactor>
</comment>
<protein>
    <recommendedName>
        <fullName evidence="6">Sulfhydryl oxidase</fullName>
        <ecNumber evidence="6">1.8.3.2</ecNumber>
    </recommendedName>
</protein>
<feature type="compositionally biased region" description="Low complexity" evidence="7">
    <location>
        <begin position="124"/>
        <end position="137"/>
    </location>
</feature>
<dbReference type="OrthoDB" id="59470at2759"/>
<dbReference type="Pfam" id="PF04777">
    <property type="entry name" value="Evr1_Alr"/>
    <property type="match status" value="1"/>
</dbReference>
<organism evidence="10 11">
    <name type="scientific">Pseudozyma flocculosa</name>
    <dbReference type="NCBI Taxonomy" id="84751"/>
    <lineage>
        <taxon>Eukaryota</taxon>
        <taxon>Fungi</taxon>
        <taxon>Dikarya</taxon>
        <taxon>Basidiomycota</taxon>
        <taxon>Ustilaginomycotina</taxon>
        <taxon>Ustilaginomycetes</taxon>
        <taxon>Ustilaginales</taxon>
        <taxon>Ustilaginaceae</taxon>
        <taxon>Pseudozyma</taxon>
    </lineage>
</organism>
<dbReference type="InterPro" id="IPR036774">
    <property type="entry name" value="ERV/ALR_sulphydryl_oxid_sf"/>
</dbReference>
<feature type="compositionally biased region" description="Basic and acidic residues" evidence="7">
    <location>
        <begin position="138"/>
        <end position="150"/>
    </location>
</feature>
<feature type="compositionally biased region" description="Polar residues" evidence="7">
    <location>
        <begin position="112"/>
        <end position="123"/>
    </location>
</feature>
<dbReference type="PANTHER" id="PTHR12645:SF1">
    <property type="entry name" value="FAD-LINKED SULFHYDRYL OXIDASE ERV2"/>
    <property type="match status" value="1"/>
</dbReference>
<keyword evidence="11" id="KW-1185">Reference proteome</keyword>
<evidence type="ECO:0000256" key="8">
    <source>
        <dbReference type="SAM" id="SignalP"/>
    </source>
</evidence>
<dbReference type="GO" id="GO:0050660">
    <property type="term" value="F:flavin adenine dinucleotide binding"/>
    <property type="evidence" value="ECO:0007669"/>
    <property type="project" value="TreeGrafter"/>
</dbReference>
<accession>A0A5C3EVM2</accession>
<evidence type="ECO:0000256" key="6">
    <source>
        <dbReference type="RuleBase" id="RU371123"/>
    </source>
</evidence>
<dbReference type="GO" id="GO:0005739">
    <property type="term" value="C:mitochondrion"/>
    <property type="evidence" value="ECO:0007669"/>
    <property type="project" value="TreeGrafter"/>
</dbReference>
<feature type="chain" id="PRO_5022781405" description="Sulfhydryl oxidase" evidence="8">
    <location>
        <begin position="21"/>
        <end position="347"/>
    </location>
</feature>
<reference evidence="10 11" key="1">
    <citation type="submission" date="2018-03" db="EMBL/GenBank/DDBJ databases">
        <authorList>
            <person name="Guldener U."/>
        </authorList>
    </citation>
    <scope>NUCLEOTIDE SEQUENCE [LARGE SCALE GENOMIC DNA]</scope>
    <source>
        <strain evidence="10 11">DAOM196992</strain>
    </source>
</reference>
<evidence type="ECO:0000313" key="10">
    <source>
        <dbReference type="EMBL" id="SPO35209.1"/>
    </source>
</evidence>
<dbReference type="FunFam" id="1.20.120.310:FF:000002">
    <property type="entry name" value="Sulfhydryl oxidase"/>
    <property type="match status" value="1"/>
</dbReference>
<proteinExistence type="predicted"/>
<name>A0A5C3EVM2_9BASI</name>
<dbReference type="InterPro" id="IPR039799">
    <property type="entry name" value="ALR/ERV"/>
</dbReference>
<feature type="region of interest" description="Disordered" evidence="7">
    <location>
        <begin position="50"/>
        <end position="72"/>
    </location>
</feature>
<evidence type="ECO:0000256" key="5">
    <source>
        <dbReference type="ARBA" id="ARBA00023157"/>
    </source>
</evidence>
<evidence type="ECO:0000256" key="3">
    <source>
        <dbReference type="ARBA" id="ARBA00022827"/>
    </source>
</evidence>
<evidence type="ECO:0000256" key="4">
    <source>
        <dbReference type="ARBA" id="ARBA00023002"/>
    </source>
</evidence>
<keyword evidence="4 6" id="KW-0560">Oxidoreductase</keyword>
<evidence type="ECO:0000259" key="9">
    <source>
        <dbReference type="PROSITE" id="PS51324"/>
    </source>
</evidence>
<comment type="catalytic activity">
    <reaction evidence="6">
        <text>2 R'C(R)SH + O2 = R'C(R)S-S(R)CR' + H2O2</text>
        <dbReference type="Rhea" id="RHEA:17357"/>
        <dbReference type="ChEBI" id="CHEBI:15379"/>
        <dbReference type="ChEBI" id="CHEBI:16240"/>
        <dbReference type="ChEBI" id="CHEBI:16520"/>
        <dbReference type="ChEBI" id="CHEBI:17412"/>
        <dbReference type="EC" id="1.8.3.2"/>
    </reaction>
</comment>
<evidence type="ECO:0000256" key="7">
    <source>
        <dbReference type="SAM" id="MobiDB-lite"/>
    </source>
</evidence>
<feature type="compositionally biased region" description="Low complexity" evidence="7">
    <location>
        <begin position="274"/>
        <end position="295"/>
    </location>
</feature>
<dbReference type="AlphaFoldDB" id="A0A5C3EVM2"/>
<feature type="domain" description="ERV/ALR sulfhydryl oxidase" evidence="9">
    <location>
        <begin position="163"/>
        <end position="263"/>
    </location>
</feature>
<dbReference type="Gene3D" id="1.20.120.310">
    <property type="entry name" value="ERV/ALR sulfhydryl oxidase domain"/>
    <property type="match status" value="1"/>
</dbReference>
<dbReference type="InterPro" id="IPR017905">
    <property type="entry name" value="ERV/ALR_sulphydryl_oxidase"/>
</dbReference>
<dbReference type="PROSITE" id="PS51324">
    <property type="entry name" value="ERV_ALR"/>
    <property type="match status" value="1"/>
</dbReference>
<dbReference type="Proteomes" id="UP000323386">
    <property type="component" value="Unassembled WGS sequence"/>
</dbReference>
<feature type="signal peptide" evidence="8">
    <location>
        <begin position="1"/>
        <end position="20"/>
    </location>
</feature>
<keyword evidence="2 6" id="KW-0285">Flavoprotein</keyword>
<feature type="region of interest" description="Disordered" evidence="7">
    <location>
        <begin position="111"/>
        <end position="150"/>
    </location>
</feature>
<feature type="region of interest" description="Disordered" evidence="7">
    <location>
        <begin position="274"/>
        <end position="296"/>
    </location>
</feature>
<dbReference type="GO" id="GO:0016971">
    <property type="term" value="F:flavin-dependent sulfhydryl oxidase activity"/>
    <property type="evidence" value="ECO:0007669"/>
    <property type="project" value="InterPro"/>
</dbReference>
<evidence type="ECO:0000313" key="11">
    <source>
        <dbReference type="Proteomes" id="UP000323386"/>
    </source>
</evidence>
<dbReference type="EMBL" id="OOIP01000001">
    <property type="protein sequence ID" value="SPO35209.1"/>
    <property type="molecule type" value="Genomic_DNA"/>
</dbReference>
<evidence type="ECO:0000256" key="2">
    <source>
        <dbReference type="ARBA" id="ARBA00022630"/>
    </source>
</evidence>
<dbReference type="EC" id="1.8.3.2" evidence="6"/>
<dbReference type="PANTHER" id="PTHR12645">
    <property type="entry name" value="ALR/ERV"/>
    <property type="match status" value="1"/>
</dbReference>
<keyword evidence="5" id="KW-1015">Disulfide bond</keyword>
<dbReference type="SUPFAM" id="SSF69000">
    <property type="entry name" value="FAD-dependent thiol oxidase"/>
    <property type="match status" value="1"/>
</dbReference>
<gene>
    <name evidence="10" type="ORF">PSFLO_00680</name>
</gene>
<feature type="compositionally biased region" description="Polar residues" evidence="7">
    <location>
        <begin position="52"/>
        <end position="65"/>
    </location>
</feature>
<keyword evidence="8" id="KW-0732">Signal</keyword>